<comment type="caution">
    <text evidence="1">The sequence shown here is derived from an EMBL/GenBank/DDBJ whole genome shotgun (WGS) entry which is preliminary data.</text>
</comment>
<accession>A0A6G0WCW1</accession>
<dbReference type="EMBL" id="VJMJ01000249">
    <property type="protein sequence ID" value="KAF0725161.1"/>
    <property type="molecule type" value="Genomic_DNA"/>
</dbReference>
<dbReference type="AlphaFoldDB" id="A0A6G0WCW1"/>
<dbReference type="VEuPathDB" id="FungiDB:AeMF1_018103"/>
<organism evidence="1 2">
    <name type="scientific">Aphanomyces euteiches</name>
    <dbReference type="NCBI Taxonomy" id="100861"/>
    <lineage>
        <taxon>Eukaryota</taxon>
        <taxon>Sar</taxon>
        <taxon>Stramenopiles</taxon>
        <taxon>Oomycota</taxon>
        <taxon>Saprolegniomycetes</taxon>
        <taxon>Saprolegniales</taxon>
        <taxon>Verrucalvaceae</taxon>
        <taxon>Aphanomyces</taxon>
    </lineage>
</organism>
<protein>
    <submittedName>
        <fullName evidence="1">Uncharacterized protein</fullName>
    </submittedName>
</protein>
<proteinExistence type="predicted"/>
<keyword evidence="2" id="KW-1185">Reference proteome</keyword>
<evidence type="ECO:0000313" key="2">
    <source>
        <dbReference type="Proteomes" id="UP000481153"/>
    </source>
</evidence>
<name>A0A6G0WCW1_9STRA</name>
<dbReference type="Proteomes" id="UP000481153">
    <property type="component" value="Unassembled WGS sequence"/>
</dbReference>
<evidence type="ECO:0000313" key="1">
    <source>
        <dbReference type="EMBL" id="KAF0725161.1"/>
    </source>
</evidence>
<gene>
    <name evidence="1" type="ORF">Ae201684_016313</name>
</gene>
<reference evidence="1 2" key="1">
    <citation type="submission" date="2019-07" db="EMBL/GenBank/DDBJ databases">
        <title>Genomics analysis of Aphanomyces spp. identifies a new class of oomycete effector associated with host adaptation.</title>
        <authorList>
            <person name="Gaulin E."/>
        </authorList>
    </citation>
    <scope>NUCLEOTIDE SEQUENCE [LARGE SCALE GENOMIC DNA]</scope>
    <source>
        <strain evidence="1 2">ATCC 201684</strain>
    </source>
</reference>
<sequence>MALTSHSFRRGGAQHANSNYCLSLQWIADRGGWNLSTQVKAFMFLLVKMSTRMYVPLLSLADFDYPTLENIHAVTKRLFGCCIGLVNTRLNVSSVVLDTLCVYFIKSFPQINSMNPASPLVGRVEEVLAVAGVEYRDWVAWSNQLKQDSKKKRSTQHD</sequence>